<dbReference type="AlphaFoldDB" id="A0A2M6WT04"/>
<dbReference type="HAMAP" id="MF_00049_B">
    <property type="entry name" value="Leu_tRNA_synth_B"/>
    <property type="match status" value="1"/>
</dbReference>
<dbReference type="FunFam" id="1.10.730.10:FF:000002">
    <property type="entry name" value="Leucine--tRNA ligase"/>
    <property type="match status" value="1"/>
</dbReference>
<comment type="similarity">
    <text evidence="1 8 9">Belongs to the class-I aminoacyl-tRNA synthetase family.</text>
</comment>
<keyword evidence="5 8" id="KW-0648">Protein biosynthesis</keyword>
<dbReference type="InterPro" id="IPR002302">
    <property type="entry name" value="Leu-tRNA-ligase"/>
</dbReference>
<dbReference type="SUPFAM" id="SSF47323">
    <property type="entry name" value="Anticodon-binding domain of a subclass of class I aminoacyl-tRNA synthetases"/>
    <property type="match status" value="1"/>
</dbReference>
<organism evidence="13 14">
    <name type="scientific">Candidatus Falkowbacteria bacterium CG10_big_fil_rev_8_21_14_0_10_37_14</name>
    <dbReference type="NCBI Taxonomy" id="1974561"/>
    <lineage>
        <taxon>Bacteria</taxon>
        <taxon>Candidatus Falkowiibacteriota</taxon>
    </lineage>
</organism>
<evidence type="ECO:0000256" key="4">
    <source>
        <dbReference type="ARBA" id="ARBA00022840"/>
    </source>
</evidence>
<keyword evidence="6 8" id="KW-0030">Aminoacyl-tRNA synthetase</keyword>
<dbReference type="CDD" id="cd00812">
    <property type="entry name" value="LeuRS_core"/>
    <property type="match status" value="1"/>
</dbReference>
<protein>
    <recommendedName>
        <fullName evidence="8">Leucine--tRNA ligase</fullName>
        <ecNumber evidence="8">6.1.1.4</ecNumber>
    </recommendedName>
    <alternativeName>
        <fullName evidence="8">Leucyl-tRNA synthetase</fullName>
        <shortName evidence="8">LeuRS</shortName>
    </alternativeName>
</protein>
<dbReference type="GO" id="GO:0005524">
    <property type="term" value="F:ATP binding"/>
    <property type="evidence" value="ECO:0007669"/>
    <property type="project" value="UniProtKB-UniRule"/>
</dbReference>
<dbReference type="GO" id="GO:0004823">
    <property type="term" value="F:leucine-tRNA ligase activity"/>
    <property type="evidence" value="ECO:0007669"/>
    <property type="project" value="UniProtKB-UniRule"/>
</dbReference>
<dbReference type="PANTHER" id="PTHR43740:SF2">
    <property type="entry name" value="LEUCINE--TRNA LIGASE, MITOCHONDRIAL"/>
    <property type="match status" value="1"/>
</dbReference>
<dbReference type="InterPro" id="IPR015413">
    <property type="entry name" value="Methionyl/Leucyl_tRNA_Synth"/>
</dbReference>
<dbReference type="InterPro" id="IPR009080">
    <property type="entry name" value="tRNAsynth_Ia_anticodon-bd"/>
</dbReference>
<dbReference type="InterPro" id="IPR025709">
    <property type="entry name" value="Leu_tRNA-synth_edit"/>
</dbReference>
<dbReference type="InterPro" id="IPR013155">
    <property type="entry name" value="M/V/L/I-tRNA-synth_anticd-bd"/>
</dbReference>
<dbReference type="InterPro" id="IPR009008">
    <property type="entry name" value="Val/Leu/Ile-tRNA-synth_edit"/>
</dbReference>
<evidence type="ECO:0000313" key="13">
    <source>
        <dbReference type="EMBL" id="PIT95930.1"/>
    </source>
</evidence>
<dbReference type="EMBL" id="PFAM01000017">
    <property type="protein sequence ID" value="PIT95930.1"/>
    <property type="molecule type" value="Genomic_DNA"/>
</dbReference>
<dbReference type="NCBIfam" id="TIGR00396">
    <property type="entry name" value="leuS_bact"/>
    <property type="match status" value="1"/>
</dbReference>
<dbReference type="GO" id="GO:0005829">
    <property type="term" value="C:cytosol"/>
    <property type="evidence" value="ECO:0007669"/>
    <property type="project" value="TreeGrafter"/>
</dbReference>
<comment type="caution">
    <text evidence="8">Lacks conserved residue(s) required for the propagation of feature annotation.</text>
</comment>
<dbReference type="GO" id="GO:0006429">
    <property type="term" value="P:leucyl-tRNA aminoacylation"/>
    <property type="evidence" value="ECO:0007669"/>
    <property type="project" value="UniProtKB-UniRule"/>
</dbReference>
<dbReference type="PANTHER" id="PTHR43740">
    <property type="entry name" value="LEUCYL-TRNA SYNTHETASE"/>
    <property type="match status" value="1"/>
</dbReference>
<keyword evidence="3 8" id="KW-0547">Nucleotide-binding</keyword>
<dbReference type="FunFam" id="3.40.50.620:FF:000056">
    <property type="entry name" value="Leucine--tRNA ligase"/>
    <property type="match status" value="1"/>
</dbReference>
<dbReference type="Pfam" id="PF13603">
    <property type="entry name" value="tRNA-synt_1_2"/>
    <property type="match status" value="1"/>
</dbReference>
<comment type="catalytic activity">
    <reaction evidence="7 8">
        <text>tRNA(Leu) + L-leucine + ATP = L-leucyl-tRNA(Leu) + AMP + diphosphate</text>
        <dbReference type="Rhea" id="RHEA:11688"/>
        <dbReference type="Rhea" id="RHEA-COMP:9613"/>
        <dbReference type="Rhea" id="RHEA-COMP:9622"/>
        <dbReference type="ChEBI" id="CHEBI:30616"/>
        <dbReference type="ChEBI" id="CHEBI:33019"/>
        <dbReference type="ChEBI" id="CHEBI:57427"/>
        <dbReference type="ChEBI" id="CHEBI:78442"/>
        <dbReference type="ChEBI" id="CHEBI:78494"/>
        <dbReference type="ChEBI" id="CHEBI:456215"/>
        <dbReference type="EC" id="6.1.1.4"/>
    </reaction>
</comment>
<comment type="caution">
    <text evidence="13">The sequence shown here is derived from an EMBL/GenBank/DDBJ whole genome shotgun (WGS) entry which is preliminary data.</text>
</comment>
<name>A0A2M6WT04_9BACT</name>
<sequence>MPDYNHESIEKKWQALWQESSLYKTTNISQKPKFYCLDMFPYPSGTGLHVGHPKGYIATDIVARSKMMQGFNVLHPMGWDAFGLPAENYAIKNKTHPSVAVAKNIEVYKRQLEILGLAFDWSREINTTDPEYYKWTQWAFAEMFKRGLVYESHEPINWCPTCQTGLANEDLEDGKCERCGTPVEKKPLRQWVIRITDYAESLLADLETLPDWEDSIKEMQKNWLGKSEGSLVKFAVGDKSIEVFTTRPDTLFGATYLVIAPEHNFVNDNQNLISNFSEVESYIKAVKNKSDLDRTDLNKDKSGVELQGIKAINPVNNEELPIFVADYVLASYGTGAIMAVPAHDERDFEFATKYNLPIKQVVAPLDNASVDGCFTDYGLACDSDFITGLSTVEAKTKMIAWLEEKNIGQKQTNWRLKDWVFSRQRYWGEPIPLIFCEHCKSNPSNKGEELNPGWIIDENLPVTLPKVDHYEPTGTGESPLANIDSWVDTTCPRCGGTAKRETNTMPQWAGSSWYYLRYADPHNSQELISKDLEKYWNPVDLYVGGAEHATRHLIYARFWHKFLQDIGVVSSSEPFKKLRHVGLVLAEDGRKMSKRWNNVVNPDAVVADFGADAMRVYEMFMGPFDQAVAWNTNGVIGARKFLLKISALADKVTNEPALNPASLSLLHKTIAKITSDIDNFKFNTAISALMILVNNLTEAPAIGRHELSIVLQLVAPFAPHLAEELWQSLNNDTSIFKSIWPTSNPELARDETVTITVQINGKVRDQLSLPADLSNEEVEAAAKSSEKIQPWLADKQIVKVVVIPNRLVNFVVV</sequence>
<dbReference type="InterPro" id="IPR014729">
    <property type="entry name" value="Rossmann-like_a/b/a_fold"/>
</dbReference>
<evidence type="ECO:0000256" key="1">
    <source>
        <dbReference type="ARBA" id="ARBA00005594"/>
    </source>
</evidence>
<dbReference type="EC" id="6.1.1.4" evidence="8"/>
<dbReference type="PRINTS" id="PR00985">
    <property type="entry name" value="TRNASYNTHLEU"/>
</dbReference>
<feature type="binding site" evidence="8">
    <location>
        <position position="594"/>
    </location>
    <ligand>
        <name>ATP</name>
        <dbReference type="ChEBI" id="CHEBI:30616"/>
    </ligand>
</feature>
<dbReference type="SUPFAM" id="SSF52374">
    <property type="entry name" value="Nucleotidylyl transferase"/>
    <property type="match status" value="1"/>
</dbReference>
<dbReference type="Pfam" id="PF09334">
    <property type="entry name" value="tRNA-synt_1g"/>
    <property type="match status" value="1"/>
</dbReference>
<dbReference type="Gene3D" id="1.10.730.10">
    <property type="entry name" value="Isoleucyl-tRNA Synthetase, Domain 1"/>
    <property type="match status" value="1"/>
</dbReference>
<evidence type="ECO:0000256" key="2">
    <source>
        <dbReference type="ARBA" id="ARBA00022598"/>
    </source>
</evidence>
<evidence type="ECO:0000313" key="14">
    <source>
        <dbReference type="Proteomes" id="UP000228533"/>
    </source>
</evidence>
<comment type="subcellular location">
    <subcellularLocation>
        <location evidence="8">Cytoplasm</location>
    </subcellularLocation>
</comment>
<keyword evidence="4 8" id="KW-0067">ATP-binding</keyword>
<dbReference type="Proteomes" id="UP000228533">
    <property type="component" value="Unassembled WGS sequence"/>
</dbReference>
<accession>A0A2M6WT04</accession>
<evidence type="ECO:0000256" key="8">
    <source>
        <dbReference type="HAMAP-Rule" id="MF_00049"/>
    </source>
</evidence>
<evidence type="ECO:0000259" key="12">
    <source>
        <dbReference type="Pfam" id="PF13603"/>
    </source>
</evidence>
<feature type="domain" description="Methionyl/Leucyl tRNA synthetase" evidence="11">
    <location>
        <begin position="40"/>
        <end position="180"/>
    </location>
</feature>
<dbReference type="Gene3D" id="3.40.50.620">
    <property type="entry name" value="HUPs"/>
    <property type="match status" value="2"/>
</dbReference>
<keyword evidence="2 8" id="KW-0436">Ligase</keyword>
<dbReference type="GO" id="GO:0002161">
    <property type="term" value="F:aminoacyl-tRNA deacylase activity"/>
    <property type="evidence" value="ECO:0007669"/>
    <property type="project" value="InterPro"/>
</dbReference>
<dbReference type="Pfam" id="PF08264">
    <property type="entry name" value="Anticodon_1"/>
    <property type="match status" value="1"/>
</dbReference>
<feature type="domain" description="Methionyl/Valyl/Leucyl/Isoleucyl-tRNA synthetase anticodon-binding" evidence="10">
    <location>
        <begin position="663"/>
        <end position="777"/>
    </location>
</feature>
<evidence type="ECO:0000259" key="10">
    <source>
        <dbReference type="Pfam" id="PF08264"/>
    </source>
</evidence>
<evidence type="ECO:0000256" key="6">
    <source>
        <dbReference type="ARBA" id="ARBA00023146"/>
    </source>
</evidence>
<evidence type="ECO:0000256" key="9">
    <source>
        <dbReference type="RuleBase" id="RU363039"/>
    </source>
</evidence>
<keyword evidence="8" id="KW-0963">Cytoplasm</keyword>
<feature type="domain" description="Leucyl-tRNA synthetase editing" evidence="12">
    <location>
        <begin position="221"/>
        <end position="403"/>
    </location>
</feature>
<dbReference type="SUPFAM" id="SSF50677">
    <property type="entry name" value="ValRS/IleRS/LeuRS editing domain"/>
    <property type="match status" value="1"/>
</dbReference>
<dbReference type="CDD" id="cd07958">
    <property type="entry name" value="Anticodon_Ia_Leu_BEm"/>
    <property type="match status" value="1"/>
</dbReference>
<proteinExistence type="inferred from homology"/>
<evidence type="ECO:0000256" key="5">
    <source>
        <dbReference type="ARBA" id="ARBA00022917"/>
    </source>
</evidence>
<reference evidence="14" key="1">
    <citation type="submission" date="2017-09" db="EMBL/GenBank/DDBJ databases">
        <title>Depth-based differentiation of microbial function through sediment-hosted aquifers and enrichment of novel symbionts in the deep terrestrial subsurface.</title>
        <authorList>
            <person name="Probst A.J."/>
            <person name="Ladd B."/>
            <person name="Jarett J.K."/>
            <person name="Geller-Mcgrath D.E."/>
            <person name="Sieber C.M.K."/>
            <person name="Emerson J.B."/>
            <person name="Anantharaman K."/>
            <person name="Thomas B.C."/>
            <person name="Malmstrom R."/>
            <person name="Stieglmeier M."/>
            <person name="Klingl A."/>
            <person name="Woyke T."/>
            <person name="Ryan C.M."/>
            <person name="Banfield J.F."/>
        </authorList>
    </citation>
    <scope>NUCLEOTIDE SEQUENCE [LARGE SCALE GENOMIC DNA]</scope>
</reference>
<dbReference type="FunFam" id="3.40.50.620:FF:000077">
    <property type="entry name" value="Leucine--tRNA ligase"/>
    <property type="match status" value="1"/>
</dbReference>
<evidence type="ECO:0000256" key="3">
    <source>
        <dbReference type="ARBA" id="ARBA00022741"/>
    </source>
</evidence>
<dbReference type="Gene3D" id="3.10.20.590">
    <property type="match status" value="1"/>
</dbReference>
<gene>
    <name evidence="8" type="primary">leuS</name>
    <name evidence="13" type="ORF">COT94_03010</name>
</gene>
<evidence type="ECO:0000259" key="11">
    <source>
        <dbReference type="Pfam" id="PF09334"/>
    </source>
</evidence>
<evidence type="ECO:0000256" key="7">
    <source>
        <dbReference type="ARBA" id="ARBA00047469"/>
    </source>
</evidence>